<dbReference type="OrthoDB" id="9936761at2"/>
<gene>
    <name evidence="1" type="ORF">U729_1798</name>
</gene>
<dbReference type="RefSeq" id="WP_039313884.1">
    <property type="nucleotide sequence ID" value="NZ_CP006905.1"/>
</dbReference>
<dbReference type="AlphaFoldDB" id="A0A0A7FYV1"/>
<accession>A0A0A7FYV1</accession>
<keyword evidence="2" id="KW-1185">Reference proteome</keyword>
<dbReference type="KEGG" id="cbv:U729_1798"/>
<organism evidence="1 2">
    <name type="scientific">Clostridium baratii str. Sullivan</name>
    <dbReference type="NCBI Taxonomy" id="1415775"/>
    <lineage>
        <taxon>Bacteria</taxon>
        <taxon>Bacillati</taxon>
        <taxon>Bacillota</taxon>
        <taxon>Clostridia</taxon>
        <taxon>Eubacteriales</taxon>
        <taxon>Clostridiaceae</taxon>
        <taxon>Clostridium</taxon>
    </lineage>
</organism>
<reference evidence="1 2" key="1">
    <citation type="journal article" date="2015" name="Infect. Genet. Evol.">
        <title>Genomic sequences of six botulinum neurotoxin-producing strains representing three clostridial species illustrate the mobility and diversity of botulinum neurotoxin genes.</title>
        <authorList>
            <person name="Smith T.J."/>
            <person name="Hill K.K."/>
            <person name="Xie G."/>
            <person name="Foley B.T."/>
            <person name="Williamson C.H."/>
            <person name="Foster J.T."/>
            <person name="Johnson S.L."/>
            <person name="Chertkov O."/>
            <person name="Teshima H."/>
            <person name="Gibbons H.S."/>
            <person name="Johnsky L.A."/>
            <person name="Karavis M.A."/>
            <person name="Smith L.A."/>
        </authorList>
    </citation>
    <scope>NUCLEOTIDE SEQUENCE [LARGE SCALE GENOMIC DNA]</scope>
    <source>
        <strain evidence="1">Sullivan</strain>
    </source>
</reference>
<protein>
    <submittedName>
        <fullName evidence="1">Uncharacterized protein</fullName>
    </submittedName>
</protein>
<evidence type="ECO:0000313" key="2">
    <source>
        <dbReference type="Proteomes" id="UP000030635"/>
    </source>
</evidence>
<name>A0A0A7FYV1_9CLOT</name>
<dbReference type="EMBL" id="CP006905">
    <property type="protein sequence ID" value="AIY84026.1"/>
    <property type="molecule type" value="Genomic_DNA"/>
</dbReference>
<proteinExistence type="predicted"/>
<dbReference type="STRING" id="1561.NPD11_1221"/>
<dbReference type="Proteomes" id="UP000030635">
    <property type="component" value="Chromosome"/>
</dbReference>
<dbReference type="HOGENOM" id="CLU_1335583_0_0_9"/>
<evidence type="ECO:0000313" key="1">
    <source>
        <dbReference type="EMBL" id="AIY84026.1"/>
    </source>
</evidence>
<sequence>MNKELTLKKIDELINELYEYKSALENDESYYLSEKLDRIICSSDKDLAELFNYKNKKIKIEYGEFHKENKETLLMTRINKLFAKHTIDGYTLIDDDGNTIIRPVERLLDFLHEIKQRYIIEEKYILELCKLNENREIIIDFMKDYNFDSMHEYPGDLRFDFDYTYISFKYDNEEIEVIDPSLTLFEQFKKVSPQAVLSSISPLCF</sequence>
<dbReference type="eggNOG" id="ENOG5032715">
    <property type="taxonomic scope" value="Bacteria"/>
</dbReference>